<keyword evidence="8 15" id="KW-0547">Nucleotide-binding</keyword>
<evidence type="ECO:0000256" key="14">
    <source>
        <dbReference type="ARBA" id="ARBA00023136"/>
    </source>
</evidence>
<dbReference type="SUPFAM" id="SSF81653">
    <property type="entry name" value="Calcium ATPase, transduction domain A"/>
    <property type="match status" value="1"/>
</dbReference>
<dbReference type="OrthoDB" id="9807843at2"/>
<dbReference type="Gene3D" id="2.70.150.10">
    <property type="entry name" value="Calcium-transporting ATPase, cytoplasmic transduction domain A"/>
    <property type="match status" value="1"/>
</dbReference>
<dbReference type="InterPro" id="IPR001757">
    <property type="entry name" value="P_typ_ATPase"/>
</dbReference>
<feature type="transmembrane region" description="Helical" evidence="15">
    <location>
        <begin position="143"/>
        <end position="167"/>
    </location>
</feature>
<dbReference type="EC" id="3.6.3.-" evidence="17"/>
<dbReference type="InterPro" id="IPR017969">
    <property type="entry name" value="Heavy-metal-associated_CS"/>
</dbReference>
<evidence type="ECO:0000256" key="9">
    <source>
        <dbReference type="ARBA" id="ARBA00022840"/>
    </source>
</evidence>
<keyword evidence="4 15" id="KW-1003">Cell membrane</keyword>
<dbReference type="InterPro" id="IPR006121">
    <property type="entry name" value="HMA_dom"/>
</dbReference>
<keyword evidence="7 15" id="KW-0479">Metal-binding</keyword>
<dbReference type="SUPFAM" id="SSF56784">
    <property type="entry name" value="HAD-like"/>
    <property type="match status" value="1"/>
</dbReference>
<keyword evidence="18" id="KW-1185">Reference proteome</keyword>
<dbReference type="InterPro" id="IPR023214">
    <property type="entry name" value="HAD_sf"/>
</dbReference>
<dbReference type="Pfam" id="PF00122">
    <property type="entry name" value="E1-E2_ATPase"/>
    <property type="match status" value="1"/>
</dbReference>
<organism evidence="17 18">
    <name type="scientific">Jannaschia seosinensis</name>
    <dbReference type="NCBI Taxonomy" id="313367"/>
    <lineage>
        <taxon>Bacteria</taxon>
        <taxon>Pseudomonadati</taxon>
        <taxon>Pseudomonadota</taxon>
        <taxon>Alphaproteobacteria</taxon>
        <taxon>Rhodobacterales</taxon>
        <taxon>Roseobacteraceae</taxon>
        <taxon>Jannaschia</taxon>
    </lineage>
</organism>
<dbReference type="GO" id="GO:0016887">
    <property type="term" value="F:ATP hydrolysis activity"/>
    <property type="evidence" value="ECO:0007669"/>
    <property type="project" value="InterPro"/>
</dbReference>
<evidence type="ECO:0000256" key="11">
    <source>
        <dbReference type="ARBA" id="ARBA00022967"/>
    </source>
</evidence>
<evidence type="ECO:0000259" key="16">
    <source>
        <dbReference type="PROSITE" id="PS50846"/>
    </source>
</evidence>
<feature type="transmembrane region" description="Helical" evidence="15">
    <location>
        <begin position="202"/>
        <end position="220"/>
    </location>
</feature>
<evidence type="ECO:0000313" key="17">
    <source>
        <dbReference type="EMBL" id="CUH12758.1"/>
    </source>
</evidence>
<dbReference type="SUPFAM" id="SSF81665">
    <property type="entry name" value="Calcium ATPase, transmembrane domain M"/>
    <property type="match status" value="1"/>
</dbReference>
<keyword evidence="17" id="KW-0378">Hydrolase</keyword>
<dbReference type="GO" id="GO:0043682">
    <property type="term" value="F:P-type divalent copper transporter activity"/>
    <property type="evidence" value="ECO:0007669"/>
    <property type="project" value="TreeGrafter"/>
</dbReference>
<dbReference type="RefSeq" id="WP_055661949.1">
    <property type="nucleotide sequence ID" value="NZ_CYPR01000014.1"/>
</dbReference>
<sequence>MTALAACPACAVAPEAAGVRDAAGEVVHLSLPGIHCAGCIAGVEGVLTRLPGVRAARVNLGRRRVRVVTAPGLGAAPACAALQAAGFEAHELDETTIAAGTDETGRTLLARVAVAGFAMMNVMALSVAVWSGASAATEALFHWVSAAIALPALAFAAVPFFASAWAALRAGRVNMDTPIAIAIVLASAASLHETMFGAGADVWFEAALSLTFFLLAGRYLDHRARAAARSAAAELTALEIPRATILDGDERRTIAVGDIRPGDRLALSSGARIPVDGTAEGAAMIDRSALTGEAEPVALEPGAAVCAGETVIGAPLVVRATARAEDSTLRRIAALIEVAETGRHRYAGIAERVARLYAPLVHGLAALAFAGWFAATGNLHLAIGIAIAVLIITCPCALGLAVPAVTASVTGRLFREGVLLKSGSALERFAEVDCVLLDKTGTLTEGVAALPDLDAQTAGIARALALASDHPVARGVAGALAGDASADVADIREVPGEGIHGRWRGLAVFLGRGEEGTVLHVAERVIALPLSERLRPGAAGMVADLVRDGYDVHMVTGDNIHRATRLADELGIAHVHSGLRPEGKAELVARMTAEGRRILMVGDGINDAAALSQAHVSMAPASALDVARVASDAVILASDLRAVPRTLAASRRALRRIRQNLWVAGGYNAVAIPVALAGLASPLVAALAMSSSSVSVVLNAVRR</sequence>
<proteinExistence type="inferred from homology"/>
<name>A0A0M7B4F5_9RHOB</name>
<evidence type="ECO:0000256" key="12">
    <source>
        <dbReference type="ARBA" id="ARBA00022989"/>
    </source>
</evidence>
<evidence type="ECO:0000256" key="2">
    <source>
        <dbReference type="ARBA" id="ARBA00006024"/>
    </source>
</evidence>
<dbReference type="InterPro" id="IPR023299">
    <property type="entry name" value="ATPase_P-typ_cyto_dom_N"/>
</dbReference>
<feature type="domain" description="HMA" evidence="16">
    <location>
        <begin position="25"/>
        <end position="90"/>
    </location>
</feature>
<dbReference type="PROSITE" id="PS00154">
    <property type="entry name" value="ATPASE_E1_E2"/>
    <property type="match status" value="1"/>
</dbReference>
<dbReference type="GO" id="GO:0005524">
    <property type="term" value="F:ATP binding"/>
    <property type="evidence" value="ECO:0007669"/>
    <property type="project" value="UniProtKB-UniRule"/>
</dbReference>
<dbReference type="GO" id="GO:0055070">
    <property type="term" value="P:copper ion homeostasis"/>
    <property type="evidence" value="ECO:0007669"/>
    <property type="project" value="TreeGrafter"/>
</dbReference>
<dbReference type="GO" id="GO:0005886">
    <property type="term" value="C:plasma membrane"/>
    <property type="evidence" value="ECO:0007669"/>
    <property type="project" value="UniProtKB-SubCell"/>
</dbReference>
<evidence type="ECO:0000256" key="1">
    <source>
        <dbReference type="ARBA" id="ARBA00004651"/>
    </source>
</evidence>
<dbReference type="PROSITE" id="PS50846">
    <property type="entry name" value="HMA_2"/>
    <property type="match status" value="1"/>
</dbReference>
<dbReference type="PANTHER" id="PTHR43520">
    <property type="entry name" value="ATP7, ISOFORM B"/>
    <property type="match status" value="1"/>
</dbReference>
<evidence type="ECO:0000256" key="7">
    <source>
        <dbReference type="ARBA" id="ARBA00022723"/>
    </source>
</evidence>
<evidence type="ECO:0000256" key="3">
    <source>
        <dbReference type="ARBA" id="ARBA00022448"/>
    </source>
</evidence>
<dbReference type="EMBL" id="CYPR01000014">
    <property type="protein sequence ID" value="CUH12758.1"/>
    <property type="molecule type" value="Genomic_DNA"/>
</dbReference>
<evidence type="ECO:0000256" key="8">
    <source>
        <dbReference type="ARBA" id="ARBA00022741"/>
    </source>
</evidence>
<dbReference type="InterPro" id="IPR008250">
    <property type="entry name" value="ATPase_P-typ_transduc_dom_A_sf"/>
</dbReference>
<dbReference type="InterPro" id="IPR018303">
    <property type="entry name" value="ATPase_P-typ_P_site"/>
</dbReference>
<dbReference type="CDD" id="cd00371">
    <property type="entry name" value="HMA"/>
    <property type="match status" value="1"/>
</dbReference>
<feature type="transmembrane region" description="Helical" evidence="15">
    <location>
        <begin position="353"/>
        <end position="375"/>
    </location>
</feature>
<dbReference type="Gene3D" id="3.40.50.1000">
    <property type="entry name" value="HAD superfamily/HAD-like"/>
    <property type="match status" value="2"/>
</dbReference>
<dbReference type="PROSITE" id="PS01047">
    <property type="entry name" value="HMA_1"/>
    <property type="match status" value="1"/>
</dbReference>
<feature type="transmembrane region" description="Helical" evidence="15">
    <location>
        <begin position="179"/>
        <end position="196"/>
    </location>
</feature>
<dbReference type="PANTHER" id="PTHR43520:SF5">
    <property type="entry name" value="CATION-TRANSPORTING P-TYPE ATPASE-RELATED"/>
    <property type="match status" value="1"/>
</dbReference>
<evidence type="ECO:0000256" key="15">
    <source>
        <dbReference type="RuleBase" id="RU362081"/>
    </source>
</evidence>
<gene>
    <name evidence="17" type="primary">copA</name>
    <name evidence="17" type="ORF">JSE7799_00223</name>
</gene>
<dbReference type="Gene3D" id="3.30.70.100">
    <property type="match status" value="1"/>
</dbReference>
<dbReference type="NCBIfam" id="TIGR01525">
    <property type="entry name" value="ATPase-IB_hvy"/>
    <property type="match status" value="1"/>
</dbReference>
<dbReference type="PRINTS" id="PR00119">
    <property type="entry name" value="CATATPASE"/>
</dbReference>
<dbReference type="NCBIfam" id="TIGR01511">
    <property type="entry name" value="ATPase-IB1_Cu"/>
    <property type="match status" value="1"/>
</dbReference>
<comment type="subcellular location">
    <subcellularLocation>
        <location evidence="1">Cell membrane</location>
        <topology evidence="1">Multi-pass membrane protein</topology>
    </subcellularLocation>
</comment>
<feature type="transmembrane region" description="Helical" evidence="15">
    <location>
        <begin position="108"/>
        <end position="131"/>
    </location>
</feature>
<evidence type="ECO:0000256" key="4">
    <source>
        <dbReference type="ARBA" id="ARBA00022475"/>
    </source>
</evidence>
<keyword evidence="12 15" id="KW-1133">Transmembrane helix</keyword>
<feature type="transmembrane region" description="Helical" evidence="15">
    <location>
        <begin position="381"/>
        <end position="405"/>
    </location>
</feature>
<dbReference type="Proteomes" id="UP000049455">
    <property type="component" value="Unassembled WGS sequence"/>
</dbReference>
<keyword evidence="3" id="KW-0813">Transport</keyword>
<dbReference type="InterPro" id="IPR036163">
    <property type="entry name" value="HMA_dom_sf"/>
</dbReference>
<dbReference type="InterPro" id="IPR027256">
    <property type="entry name" value="P-typ_ATPase_IB"/>
</dbReference>
<dbReference type="InterPro" id="IPR036412">
    <property type="entry name" value="HAD-like_sf"/>
</dbReference>
<evidence type="ECO:0000256" key="5">
    <source>
        <dbReference type="ARBA" id="ARBA00022553"/>
    </source>
</evidence>
<evidence type="ECO:0000256" key="10">
    <source>
        <dbReference type="ARBA" id="ARBA00022842"/>
    </source>
</evidence>
<keyword evidence="6 15" id="KW-0812">Transmembrane</keyword>
<evidence type="ECO:0000313" key="18">
    <source>
        <dbReference type="Proteomes" id="UP000049455"/>
    </source>
</evidence>
<dbReference type="Gene3D" id="3.40.1110.10">
    <property type="entry name" value="Calcium-transporting ATPase, cytoplasmic domain N"/>
    <property type="match status" value="1"/>
</dbReference>
<dbReference type="Pfam" id="PF00403">
    <property type="entry name" value="HMA"/>
    <property type="match status" value="1"/>
</dbReference>
<dbReference type="InterPro" id="IPR023298">
    <property type="entry name" value="ATPase_P-typ_TM_dom_sf"/>
</dbReference>
<reference evidence="17 18" key="1">
    <citation type="submission" date="2015-09" db="EMBL/GenBank/DDBJ databases">
        <authorList>
            <person name="Jackson K.R."/>
            <person name="Lunt B.L."/>
            <person name="Fisher J.N.B."/>
            <person name="Gardner A.V."/>
            <person name="Bailey M.E."/>
            <person name="Deus L.M."/>
            <person name="Earl A.S."/>
            <person name="Gibby P.D."/>
            <person name="Hartmann K.A."/>
            <person name="Liu J.E."/>
            <person name="Manci A.M."/>
            <person name="Nielsen D.A."/>
            <person name="Solomon M.B."/>
            <person name="Breakwell D.P."/>
            <person name="Burnett S.H."/>
            <person name="Grose J.H."/>
        </authorList>
    </citation>
    <scope>NUCLEOTIDE SEQUENCE [LARGE SCALE GENOMIC DNA]</scope>
    <source>
        <strain evidence="17 18">CECT 7799</strain>
    </source>
</reference>
<accession>A0A0M7B4F5</accession>
<dbReference type="InterPro" id="IPR059000">
    <property type="entry name" value="ATPase_P-type_domA"/>
</dbReference>
<dbReference type="AlphaFoldDB" id="A0A0M7B4F5"/>
<dbReference type="STRING" id="313367.JSE7799_00223"/>
<protein>
    <submittedName>
        <fullName evidence="17">Copper-exporting P-type ATPase A</fullName>
        <ecNumber evidence="17">3.6.3.-</ecNumber>
    </submittedName>
</protein>
<keyword evidence="10" id="KW-0460">Magnesium</keyword>
<dbReference type="GO" id="GO:0005507">
    <property type="term" value="F:copper ion binding"/>
    <property type="evidence" value="ECO:0007669"/>
    <property type="project" value="TreeGrafter"/>
</dbReference>
<feature type="transmembrane region" description="Helical" evidence="15">
    <location>
        <begin position="660"/>
        <end position="677"/>
    </location>
</feature>
<evidence type="ECO:0000256" key="6">
    <source>
        <dbReference type="ARBA" id="ARBA00022692"/>
    </source>
</evidence>
<keyword evidence="9 15" id="KW-0067">ATP-binding</keyword>
<keyword evidence="5" id="KW-0597">Phosphoprotein</keyword>
<evidence type="ECO:0000256" key="13">
    <source>
        <dbReference type="ARBA" id="ARBA00023065"/>
    </source>
</evidence>
<keyword evidence="11" id="KW-1278">Translocase</keyword>
<dbReference type="NCBIfam" id="TIGR01494">
    <property type="entry name" value="ATPase_P-type"/>
    <property type="match status" value="2"/>
</dbReference>
<dbReference type="Pfam" id="PF00702">
    <property type="entry name" value="Hydrolase"/>
    <property type="match status" value="1"/>
</dbReference>
<keyword evidence="13" id="KW-0406">Ion transport</keyword>
<comment type="similarity">
    <text evidence="2 15">Belongs to the cation transport ATPase (P-type) (TC 3.A.3) family. Type IB subfamily.</text>
</comment>
<dbReference type="SUPFAM" id="SSF55008">
    <property type="entry name" value="HMA, heavy metal-associated domain"/>
    <property type="match status" value="1"/>
</dbReference>
<keyword evidence="14 15" id="KW-0472">Membrane</keyword>